<dbReference type="GO" id="GO:0005524">
    <property type="term" value="F:ATP binding"/>
    <property type="evidence" value="ECO:0007669"/>
    <property type="project" value="UniProtKB-KW"/>
</dbReference>
<dbReference type="SUPFAM" id="SSF52540">
    <property type="entry name" value="P-loop containing nucleoside triphosphate hydrolases"/>
    <property type="match status" value="1"/>
</dbReference>
<keyword evidence="15" id="KW-1207">Sterol metabolism</keyword>
<sequence>MTICGCPKGTKSLNVTHLCCGVSSVKVCWIVLLNATMDTKMLPELPRVLLLLSGKRKCGKDFLADALLKRLGPERAQIVRISEPIKRHWADSMGLNLDALLSDGAYKERYRKEMIEWSDARRQEDYGVFCRAACLTINREICIVSDVRRKTDVRFFRETYGPARLRTVRIEASESVRSARGWSFQAGIDDVQSECDLDDAGPWDLLLTNEDADGVDELLARMQKIVEG</sequence>
<evidence type="ECO:0000256" key="4">
    <source>
        <dbReference type="ARBA" id="ARBA00022490"/>
    </source>
</evidence>
<keyword evidence="12" id="KW-0752">Steroid biosynthesis</keyword>
<evidence type="ECO:0000256" key="8">
    <source>
        <dbReference type="ARBA" id="ARBA00022741"/>
    </source>
</evidence>
<comment type="pathway">
    <text evidence="2">Isoprenoid biosynthesis; isopentenyl diphosphate biosynthesis via mevalonate pathway; isopentenyl diphosphate from (R)-mevalonate: step 2/3.</text>
</comment>
<dbReference type="GO" id="GO:0006695">
    <property type="term" value="P:cholesterol biosynthetic process"/>
    <property type="evidence" value="ECO:0007669"/>
    <property type="project" value="UniProtKB-KW"/>
</dbReference>
<keyword evidence="19" id="KW-1185">Reference proteome</keyword>
<evidence type="ECO:0000256" key="3">
    <source>
        <dbReference type="ARBA" id="ARBA00012958"/>
    </source>
</evidence>
<evidence type="ECO:0000256" key="17">
    <source>
        <dbReference type="ARBA" id="ARBA00034549"/>
    </source>
</evidence>
<proteinExistence type="predicted"/>
<evidence type="ECO:0000256" key="13">
    <source>
        <dbReference type="ARBA" id="ARBA00023011"/>
    </source>
</evidence>
<dbReference type="UniPathway" id="UPA00057">
    <property type="reaction ID" value="UER00099"/>
</dbReference>
<dbReference type="NCBIfam" id="TIGR01223">
    <property type="entry name" value="Pmev_kin_anim"/>
    <property type="match status" value="1"/>
</dbReference>
<keyword evidence="8" id="KW-0547">Nucleotide-binding</keyword>
<evidence type="ECO:0000256" key="6">
    <source>
        <dbReference type="ARBA" id="ARBA00022548"/>
    </source>
</evidence>
<keyword evidence="7" id="KW-0808">Transferase</keyword>
<dbReference type="STRING" id="69004.A0A182QJB3"/>
<keyword evidence="6" id="KW-0153">Cholesterol metabolism</keyword>
<dbReference type="PANTHER" id="PTHR13101">
    <property type="entry name" value="PHOSPHOMEVALONATE KINASE"/>
    <property type="match status" value="1"/>
</dbReference>
<protein>
    <recommendedName>
        <fullName evidence="17">Phosphomevalonate kinase</fullName>
        <ecNumber evidence="3">2.7.4.2</ecNumber>
    </recommendedName>
</protein>
<evidence type="ECO:0000256" key="15">
    <source>
        <dbReference type="ARBA" id="ARBA00023166"/>
    </source>
</evidence>
<dbReference type="PANTHER" id="PTHR13101:SF1">
    <property type="entry name" value="PHOSPHOMEVALONATE KINASE"/>
    <property type="match status" value="1"/>
</dbReference>
<evidence type="ECO:0000313" key="19">
    <source>
        <dbReference type="Proteomes" id="UP000075886"/>
    </source>
</evidence>
<evidence type="ECO:0000256" key="7">
    <source>
        <dbReference type="ARBA" id="ARBA00022679"/>
    </source>
</evidence>
<dbReference type="Gene3D" id="3.40.50.300">
    <property type="entry name" value="P-loop containing nucleotide triphosphate hydrolases"/>
    <property type="match status" value="1"/>
</dbReference>
<evidence type="ECO:0000256" key="9">
    <source>
        <dbReference type="ARBA" id="ARBA00022777"/>
    </source>
</evidence>
<keyword evidence="11" id="KW-0067">ATP-binding</keyword>
<evidence type="ECO:0000256" key="16">
    <source>
        <dbReference type="ARBA" id="ARBA00023221"/>
    </source>
</evidence>
<evidence type="ECO:0000256" key="10">
    <source>
        <dbReference type="ARBA" id="ARBA00022778"/>
    </source>
</evidence>
<dbReference type="InterPro" id="IPR027417">
    <property type="entry name" value="P-loop_NTPase"/>
</dbReference>
<name>A0A182QJB3_9DIPT</name>
<keyword evidence="16" id="KW-0753">Steroid metabolism</keyword>
<dbReference type="VEuPathDB" id="VectorBase:AFAF011368"/>
<dbReference type="EnsemblMetazoa" id="AFAF011368-RA">
    <property type="protein sequence ID" value="AFAF011368-PA"/>
    <property type="gene ID" value="AFAF011368"/>
</dbReference>
<dbReference type="GO" id="GO:0004631">
    <property type="term" value="F:phosphomevalonate kinase activity"/>
    <property type="evidence" value="ECO:0007669"/>
    <property type="project" value="UniProtKB-EC"/>
</dbReference>
<keyword evidence="14" id="KW-0443">Lipid metabolism</keyword>
<dbReference type="EC" id="2.7.4.2" evidence="3"/>
<dbReference type="AlphaFoldDB" id="A0A182QJB3"/>
<dbReference type="Pfam" id="PF04275">
    <property type="entry name" value="P-mevalo_kinase"/>
    <property type="match status" value="1"/>
</dbReference>
<keyword evidence="13" id="KW-0756">Sterol biosynthesis</keyword>
<evidence type="ECO:0000256" key="1">
    <source>
        <dbReference type="ARBA" id="ARBA00004514"/>
    </source>
</evidence>
<dbReference type="Proteomes" id="UP000075886">
    <property type="component" value="Unassembled WGS sequence"/>
</dbReference>
<dbReference type="GO" id="GO:0019287">
    <property type="term" value="P:isopentenyl diphosphate biosynthetic process, mevalonate pathway"/>
    <property type="evidence" value="ECO:0007669"/>
    <property type="project" value="UniProtKB-UniPathway"/>
</dbReference>
<dbReference type="EMBL" id="AXCN02001395">
    <property type="status" value="NOT_ANNOTATED_CDS"/>
    <property type="molecule type" value="Genomic_DNA"/>
</dbReference>
<dbReference type="InterPro" id="IPR005919">
    <property type="entry name" value="Pmev_kin_anim"/>
</dbReference>
<keyword evidence="9" id="KW-0418">Kinase</keyword>
<comment type="subcellular location">
    <subcellularLocation>
        <location evidence="1">Cytoplasm</location>
        <location evidence="1">Cytosol</location>
    </subcellularLocation>
</comment>
<evidence type="ECO:0000256" key="14">
    <source>
        <dbReference type="ARBA" id="ARBA00023098"/>
    </source>
</evidence>
<evidence type="ECO:0000256" key="12">
    <source>
        <dbReference type="ARBA" id="ARBA00022955"/>
    </source>
</evidence>
<evidence type="ECO:0000256" key="5">
    <source>
        <dbReference type="ARBA" id="ARBA00022516"/>
    </source>
</evidence>
<evidence type="ECO:0000256" key="2">
    <source>
        <dbReference type="ARBA" id="ARBA00005017"/>
    </source>
</evidence>
<reference evidence="18" key="2">
    <citation type="submission" date="2020-05" db="UniProtKB">
        <authorList>
            <consortium name="EnsemblMetazoa"/>
        </authorList>
    </citation>
    <scope>IDENTIFICATION</scope>
    <source>
        <strain evidence="18">FAR1</strain>
    </source>
</reference>
<reference evidence="19" key="1">
    <citation type="submission" date="2014-01" db="EMBL/GenBank/DDBJ databases">
        <title>The Genome Sequence of Anopheles farauti FAR1 (V2).</title>
        <authorList>
            <consortium name="The Broad Institute Genomics Platform"/>
            <person name="Neafsey D.E."/>
            <person name="Besansky N."/>
            <person name="Howell P."/>
            <person name="Walton C."/>
            <person name="Young S.K."/>
            <person name="Zeng Q."/>
            <person name="Gargeya S."/>
            <person name="Fitzgerald M."/>
            <person name="Haas B."/>
            <person name="Abouelleil A."/>
            <person name="Allen A.W."/>
            <person name="Alvarado L."/>
            <person name="Arachchi H.M."/>
            <person name="Berlin A.M."/>
            <person name="Chapman S.B."/>
            <person name="Gainer-Dewar J."/>
            <person name="Goldberg J."/>
            <person name="Griggs A."/>
            <person name="Gujja S."/>
            <person name="Hansen M."/>
            <person name="Howarth C."/>
            <person name="Imamovic A."/>
            <person name="Ireland A."/>
            <person name="Larimer J."/>
            <person name="McCowan C."/>
            <person name="Murphy C."/>
            <person name="Pearson M."/>
            <person name="Poon T.W."/>
            <person name="Priest M."/>
            <person name="Roberts A."/>
            <person name="Saif S."/>
            <person name="Shea T."/>
            <person name="Sisk P."/>
            <person name="Sykes S."/>
            <person name="Wortman J."/>
            <person name="Nusbaum C."/>
            <person name="Birren B."/>
        </authorList>
    </citation>
    <scope>NUCLEOTIDE SEQUENCE [LARGE SCALE GENOMIC DNA]</scope>
    <source>
        <strain evidence="19">FAR1</strain>
    </source>
</reference>
<evidence type="ECO:0000313" key="18">
    <source>
        <dbReference type="EnsemblMetazoa" id="AFAF011368-PA"/>
    </source>
</evidence>
<keyword evidence="5" id="KW-0444">Lipid biosynthesis</keyword>
<keyword evidence="10" id="KW-0152">Cholesterol biosynthesis</keyword>
<organism evidence="18 19">
    <name type="scientific">Anopheles farauti</name>
    <dbReference type="NCBI Taxonomy" id="69004"/>
    <lineage>
        <taxon>Eukaryota</taxon>
        <taxon>Metazoa</taxon>
        <taxon>Ecdysozoa</taxon>
        <taxon>Arthropoda</taxon>
        <taxon>Hexapoda</taxon>
        <taxon>Insecta</taxon>
        <taxon>Pterygota</taxon>
        <taxon>Neoptera</taxon>
        <taxon>Endopterygota</taxon>
        <taxon>Diptera</taxon>
        <taxon>Nematocera</taxon>
        <taxon>Culicoidea</taxon>
        <taxon>Culicidae</taxon>
        <taxon>Anophelinae</taxon>
        <taxon>Anopheles</taxon>
    </lineage>
</organism>
<evidence type="ECO:0000256" key="11">
    <source>
        <dbReference type="ARBA" id="ARBA00022840"/>
    </source>
</evidence>
<accession>A0A182QJB3</accession>
<keyword evidence="4" id="KW-0963">Cytoplasm</keyword>
<dbReference type="GO" id="GO:0005829">
    <property type="term" value="C:cytosol"/>
    <property type="evidence" value="ECO:0007669"/>
    <property type="project" value="UniProtKB-SubCell"/>
</dbReference>